<comment type="caution">
    <text evidence="1">The sequence shown here is derived from an EMBL/GenBank/DDBJ whole genome shotgun (WGS) entry which is preliminary data.</text>
</comment>
<dbReference type="EMBL" id="LAZR01026197">
    <property type="protein sequence ID" value="KKL69478.1"/>
    <property type="molecule type" value="Genomic_DNA"/>
</dbReference>
<protein>
    <submittedName>
        <fullName evidence="1">Uncharacterized protein</fullName>
    </submittedName>
</protein>
<sequence length="57" mass="6546">MTIATKDSECPDCQAHRATWKELFGDDPCCEGEKKRRREGQTGRDRVISTITEVIYN</sequence>
<reference evidence="1" key="1">
    <citation type="journal article" date="2015" name="Nature">
        <title>Complex archaea that bridge the gap between prokaryotes and eukaryotes.</title>
        <authorList>
            <person name="Spang A."/>
            <person name="Saw J.H."/>
            <person name="Jorgensen S.L."/>
            <person name="Zaremba-Niedzwiedzka K."/>
            <person name="Martijn J."/>
            <person name="Lind A.E."/>
            <person name="van Eijk R."/>
            <person name="Schleper C."/>
            <person name="Guy L."/>
            <person name="Ettema T.J."/>
        </authorList>
    </citation>
    <scope>NUCLEOTIDE SEQUENCE</scope>
</reference>
<accession>A0A0F9E637</accession>
<gene>
    <name evidence="1" type="ORF">LCGC14_2114600</name>
</gene>
<name>A0A0F9E637_9ZZZZ</name>
<organism evidence="1">
    <name type="scientific">marine sediment metagenome</name>
    <dbReference type="NCBI Taxonomy" id="412755"/>
    <lineage>
        <taxon>unclassified sequences</taxon>
        <taxon>metagenomes</taxon>
        <taxon>ecological metagenomes</taxon>
    </lineage>
</organism>
<evidence type="ECO:0000313" key="1">
    <source>
        <dbReference type="EMBL" id="KKL69478.1"/>
    </source>
</evidence>
<proteinExistence type="predicted"/>
<feature type="non-terminal residue" evidence="1">
    <location>
        <position position="57"/>
    </location>
</feature>
<dbReference type="AlphaFoldDB" id="A0A0F9E637"/>